<evidence type="ECO:0000313" key="8">
    <source>
        <dbReference type="EMBL" id="AIU72353.1"/>
    </source>
</evidence>
<dbReference type="InterPro" id="IPR036365">
    <property type="entry name" value="PGBD-like_sf"/>
</dbReference>
<dbReference type="GO" id="GO:0071555">
    <property type="term" value="P:cell wall organization"/>
    <property type="evidence" value="ECO:0007669"/>
    <property type="project" value="UniProtKB-KW"/>
</dbReference>
<dbReference type="eggNOG" id="COG3023">
    <property type="taxonomic scope" value="Bacteria"/>
</dbReference>
<feature type="domain" description="N-acetylmuramoyl-L-alanine amidase" evidence="7">
    <location>
        <begin position="39"/>
        <end position="185"/>
    </location>
</feature>
<dbReference type="PATRIC" id="fig|1453496.5.peg.1615"/>
<dbReference type="KEGG" id="hav:AT03_08100"/>
<dbReference type="PANTHER" id="PTHR30417">
    <property type="entry name" value="N-ACETYLMURAMOYL-L-ALANINE AMIDASE AMID"/>
    <property type="match status" value="1"/>
</dbReference>
<evidence type="ECO:0000256" key="5">
    <source>
        <dbReference type="ARBA" id="ARBA00023316"/>
    </source>
</evidence>
<dbReference type="SMART" id="SM00644">
    <property type="entry name" value="Ami_2"/>
    <property type="match status" value="1"/>
</dbReference>
<comment type="similarity">
    <text evidence="2">Belongs to the N-acetylmuramoyl-L-alanine amidase 2 family.</text>
</comment>
<organism evidence="8 9">
    <name type="scientific">Hafnia alvei FB1</name>
    <dbReference type="NCBI Taxonomy" id="1453496"/>
    <lineage>
        <taxon>Bacteria</taxon>
        <taxon>Pseudomonadati</taxon>
        <taxon>Pseudomonadota</taxon>
        <taxon>Gammaproteobacteria</taxon>
        <taxon>Enterobacterales</taxon>
        <taxon>Hafniaceae</taxon>
        <taxon>Hafnia</taxon>
    </lineage>
</organism>
<evidence type="ECO:0000256" key="6">
    <source>
        <dbReference type="SAM" id="SignalP"/>
    </source>
</evidence>
<keyword evidence="9" id="KW-1185">Reference proteome</keyword>
<evidence type="ECO:0000256" key="1">
    <source>
        <dbReference type="ARBA" id="ARBA00001561"/>
    </source>
</evidence>
<reference evidence="8 9" key="1">
    <citation type="journal article" date="2014" name="Gut Pathog.">
        <title>Gene clusters of Hafnia alvei strain FB1 important in survival and pathogenesis: a draft genome perspective.</title>
        <authorList>
            <person name="Tan J.Y."/>
            <person name="Yin W.F."/>
            <person name="Chan K.G."/>
        </authorList>
    </citation>
    <scope>NUCLEOTIDE SEQUENCE [LARGE SCALE GENOMIC DNA]</scope>
    <source>
        <strain evidence="8 9">FB1</strain>
    </source>
</reference>
<dbReference type="HOGENOM" id="CLU_049290_2_1_6"/>
<keyword evidence="5" id="KW-0961">Cell wall biogenesis/degradation</keyword>
<gene>
    <name evidence="8" type="ORF">AT03_08100</name>
</gene>
<evidence type="ECO:0000256" key="3">
    <source>
        <dbReference type="ARBA" id="ARBA00011901"/>
    </source>
</evidence>
<dbReference type="SUPFAM" id="SSF55846">
    <property type="entry name" value="N-acetylmuramoyl-L-alanine amidase-like"/>
    <property type="match status" value="1"/>
</dbReference>
<dbReference type="Gene3D" id="3.40.80.10">
    <property type="entry name" value="Peptidoglycan recognition protein-like"/>
    <property type="match status" value="1"/>
</dbReference>
<dbReference type="GO" id="GO:0008745">
    <property type="term" value="F:N-acetylmuramoyl-L-alanine amidase activity"/>
    <property type="evidence" value="ECO:0007669"/>
    <property type="project" value="UniProtKB-EC"/>
</dbReference>
<dbReference type="Pfam" id="PF01510">
    <property type="entry name" value="Amidase_2"/>
    <property type="match status" value="1"/>
</dbReference>
<name>A0A097R0U1_HAFAL</name>
<dbReference type="InterPro" id="IPR036366">
    <property type="entry name" value="PGBDSf"/>
</dbReference>
<accession>A0A097R0U1</accession>
<proteinExistence type="inferred from homology"/>
<dbReference type="PANTHER" id="PTHR30417:SF1">
    <property type="entry name" value="N-ACETYLMURAMOYL-L-ALANINE AMIDASE AMID"/>
    <property type="match status" value="1"/>
</dbReference>
<dbReference type="AlphaFoldDB" id="A0A097R0U1"/>
<dbReference type="GO" id="GO:0019867">
    <property type="term" value="C:outer membrane"/>
    <property type="evidence" value="ECO:0007669"/>
    <property type="project" value="TreeGrafter"/>
</dbReference>
<sequence>MPKRIGFAAMAILLAIGLAGCQSAPSQHQLVNRGTYLVEDRHQAQGVDQRIRFLVLHYTAEDFHSSLKTLTDEHVSAHYLVPAHPPAENGKYVVWQLVPESQRAWHAGASSWRGRTSLNDTSIGIEIVNKGYQQGMLGKIWVPYTPQQIELVTALSKDIVQRYAIAPQNVVGHMDIAPQRKLDPGPLFPWRQLAEQGIGAWPDQNRVDYYLAGRAKTTPVDVLTLQKKLAAYGYDIALSGNNDSASRNAIAAFQMHFRPANYQGEPDAETEAIVDALIEKYGSVDQ</sequence>
<evidence type="ECO:0000256" key="2">
    <source>
        <dbReference type="ARBA" id="ARBA00007553"/>
    </source>
</evidence>
<dbReference type="EMBL" id="CP009706">
    <property type="protein sequence ID" value="AIU72353.1"/>
    <property type="molecule type" value="Genomic_DNA"/>
</dbReference>
<evidence type="ECO:0000313" key="9">
    <source>
        <dbReference type="Proteomes" id="UP000029986"/>
    </source>
</evidence>
<dbReference type="Proteomes" id="UP000029986">
    <property type="component" value="Chromosome"/>
</dbReference>
<evidence type="ECO:0000256" key="4">
    <source>
        <dbReference type="ARBA" id="ARBA00022801"/>
    </source>
</evidence>
<comment type="catalytic activity">
    <reaction evidence="1">
        <text>Hydrolyzes the link between N-acetylmuramoyl residues and L-amino acid residues in certain cell-wall glycopeptides.</text>
        <dbReference type="EC" id="3.5.1.28"/>
    </reaction>
</comment>
<keyword evidence="4" id="KW-0378">Hydrolase</keyword>
<keyword evidence="6" id="KW-0732">Signal</keyword>
<dbReference type="InterPro" id="IPR036505">
    <property type="entry name" value="Amidase/PGRP_sf"/>
</dbReference>
<protein>
    <recommendedName>
        <fullName evidence="3">N-acetylmuramoyl-L-alanine amidase</fullName>
        <ecNumber evidence="3">3.5.1.28</ecNumber>
    </recommendedName>
</protein>
<evidence type="ECO:0000259" key="7">
    <source>
        <dbReference type="SMART" id="SM00644"/>
    </source>
</evidence>
<dbReference type="Pfam" id="PF01471">
    <property type="entry name" value="PG_binding_1"/>
    <property type="match status" value="1"/>
</dbReference>
<feature type="signal peptide" evidence="6">
    <location>
        <begin position="1"/>
        <end position="24"/>
    </location>
</feature>
<dbReference type="InterPro" id="IPR051206">
    <property type="entry name" value="NAMLAA_amidase_2"/>
</dbReference>
<dbReference type="RefSeq" id="WP_038502109.1">
    <property type="nucleotide sequence ID" value="NZ_CP009706.1"/>
</dbReference>
<dbReference type="Gene3D" id="1.10.101.10">
    <property type="entry name" value="PGBD-like superfamily/PGBD"/>
    <property type="match status" value="1"/>
</dbReference>
<dbReference type="PROSITE" id="PS51257">
    <property type="entry name" value="PROKAR_LIPOPROTEIN"/>
    <property type="match status" value="1"/>
</dbReference>
<dbReference type="OrthoDB" id="9794842at2"/>
<dbReference type="InterPro" id="IPR002477">
    <property type="entry name" value="Peptidoglycan-bd-like"/>
</dbReference>
<dbReference type="InterPro" id="IPR002502">
    <property type="entry name" value="Amidase_domain"/>
</dbReference>
<feature type="chain" id="PRO_5001937689" description="N-acetylmuramoyl-L-alanine amidase" evidence="6">
    <location>
        <begin position="25"/>
        <end position="286"/>
    </location>
</feature>
<dbReference type="GO" id="GO:0009253">
    <property type="term" value="P:peptidoglycan catabolic process"/>
    <property type="evidence" value="ECO:0007669"/>
    <property type="project" value="InterPro"/>
</dbReference>
<dbReference type="SUPFAM" id="SSF47090">
    <property type="entry name" value="PGBD-like"/>
    <property type="match status" value="1"/>
</dbReference>
<dbReference type="GO" id="GO:0009254">
    <property type="term" value="P:peptidoglycan turnover"/>
    <property type="evidence" value="ECO:0007669"/>
    <property type="project" value="TreeGrafter"/>
</dbReference>
<dbReference type="CDD" id="cd06583">
    <property type="entry name" value="PGRP"/>
    <property type="match status" value="1"/>
</dbReference>
<dbReference type="EC" id="3.5.1.28" evidence="3"/>
<dbReference type="FunFam" id="3.40.80.10:FF:000003">
    <property type="entry name" value="N-acetylmuramoyl-L-alanine amidase"/>
    <property type="match status" value="1"/>
</dbReference>